<accession>A0A2P4UNP4</accession>
<evidence type="ECO:0000256" key="1">
    <source>
        <dbReference type="SAM" id="SignalP"/>
    </source>
</evidence>
<feature type="signal peptide" evidence="1">
    <location>
        <begin position="1"/>
        <end position="17"/>
    </location>
</feature>
<evidence type="ECO:0000313" key="3">
    <source>
        <dbReference type="Proteomes" id="UP000242367"/>
    </source>
</evidence>
<organism evidence="2 3">
    <name type="scientific">Actinomadura rubteroloni</name>
    <dbReference type="NCBI Taxonomy" id="1926885"/>
    <lineage>
        <taxon>Bacteria</taxon>
        <taxon>Bacillati</taxon>
        <taxon>Actinomycetota</taxon>
        <taxon>Actinomycetes</taxon>
        <taxon>Streptosporangiales</taxon>
        <taxon>Thermomonosporaceae</taxon>
        <taxon>Actinomadura</taxon>
    </lineage>
</organism>
<keyword evidence="3" id="KW-1185">Reference proteome</keyword>
<feature type="chain" id="PRO_5015188730" description="Secreted protein" evidence="1">
    <location>
        <begin position="18"/>
        <end position="351"/>
    </location>
</feature>
<proteinExistence type="predicted"/>
<keyword evidence="1" id="KW-0732">Signal</keyword>
<evidence type="ECO:0008006" key="4">
    <source>
        <dbReference type="Google" id="ProtNLM"/>
    </source>
</evidence>
<dbReference type="EMBL" id="MTBP01000001">
    <property type="protein sequence ID" value="POM26671.1"/>
    <property type="molecule type" value="Genomic_DNA"/>
</dbReference>
<name>A0A2P4UNP4_9ACTN</name>
<dbReference type="AlphaFoldDB" id="A0A2P4UNP4"/>
<evidence type="ECO:0000313" key="2">
    <source>
        <dbReference type="EMBL" id="POM26671.1"/>
    </source>
</evidence>
<dbReference type="Proteomes" id="UP000242367">
    <property type="component" value="Unassembled WGS sequence"/>
</dbReference>
<sequence length="351" mass="36093" precursor="true">MAVASACALLGTANAFADTQPSMPPVDPPLPRQVDPLTQTYRCVMPWIGEQPISVTFTTKAPTVVGTDGLDVSASVDLGVRVRNVLELENATVSGRLDLGTRLALPGGEVHDYSVAIPLQPYTGPIPSSGKPDLTGTGKWKPPAGKSTFNVDLRTTGIDLSLDVHSKDGGGEPTVAPMSGSSCTLQPPDQNTLLAEMWLRTSAPIVTTKVAGTAHLKRPSADVPLSGTFTSTGALTLDEKTAAFSILGFLPATARLRFVQNGAATGDTVARTAFRVPLNLIVADLSVFGVSVGGGSSCRTTAPADVPFTRSGDAHHGAFTLPALGGCGVLTPLLSALFTGDGNTVDATFTS</sequence>
<reference evidence="2 3" key="1">
    <citation type="journal article" date="2017" name="Chemistry">
        <title>Isolation, Biosynthesis and Chemical Modifications of Rubterolones A-F: Rare Tropolone Alkaloids from Actinomadura sp. 5-2.</title>
        <authorList>
            <person name="Guo H."/>
            <person name="Benndorf R."/>
            <person name="Leichnitz D."/>
            <person name="Klassen J.L."/>
            <person name="Vollmers J."/>
            <person name="Gorls H."/>
            <person name="Steinacker M."/>
            <person name="Weigel C."/>
            <person name="Dahse H.M."/>
            <person name="Kaster A.K."/>
            <person name="de Beer Z.W."/>
            <person name="Poulsen M."/>
            <person name="Beemelmanns C."/>
        </authorList>
    </citation>
    <scope>NUCLEOTIDE SEQUENCE [LARGE SCALE GENOMIC DNA]</scope>
    <source>
        <strain evidence="2 3">5-2</strain>
    </source>
</reference>
<protein>
    <recommendedName>
        <fullName evidence="4">Secreted protein</fullName>
    </recommendedName>
</protein>
<gene>
    <name evidence="2" type="ORF">BTM25_10750</name>
</gene>
<dbReference type="RefSeq" id="WP_103561603.1">
    <property type="nucleotide sequence ID" value="NZ_MTBP01000001.1"/>
</dbReference>
<comment type="caution">
    <text evidence="2">The sequence shown here is derived from an EMBL/GenBank/DDBJ whole genome shotgun (WGS) entry which is preliminary data.</text>
</comment>